<organism evidence="1 2">
    <name type="scientific">Candidatus Mediterraneibacter stercoravium</name>
    <dbReference type="NCBI Taxonomy" id="2838685"/>
    <lineage>
        <taxon>Bacteria</taxon>
        <taxon>Bacillati</taxon>
        <taxon>Bacillota</taxon>
        <taxon>Clostridia</taxon>
        <taxon>Lachnospirales</taxon>
        <taxon>Lachnospiraceae</taxon>
        <taxon>Mediterraneibacter</taxon>
    </lineage>
</organism>
<dbReference type="PANTHER" id="PTHR42780">
    <property type="entry name" value="SOLEUCYL-TRNA SYNTHETASE"/>
    <property type="match status" value="1"/>
</dbReference>
<evidence type="ECO:0000313" key="1">
    <source>
        <dbReference type="EMBL" id="HIZ74823.1"/>
    </source>
</evidence>
<protein>
    <submittedName>
        <fullName evidence="1">Isoleucine--tRNA ligase</fullName>
    </submittedName>
</protein>
<dbReference type="GO" id="GO:0004822">
    <property type="term" value="F:isoleucine-tRNA ligase activity"/>
    <property type="evidence" value="ECO:0007669"/>
    <property type="project" value="InterPro"/>
</dbReference>
<reference evidence="1" key="1">
    <citation type="journal article" date="2021" name="PeerJ">
        <title>Extensive microbial diversity within the chicken gut microbiome revealed by metagenomics and culture.</title>
        <authorList>
            <person name="Gilroy R."/>
            <person name="Ravi A."/>
            <person name="Getino M."/>
            <person name="Pursley I."/>
            <person name="Horton D.L."/>
            <person name="Alikhan N.F."/>
            <person name="Baker D."/>
            <person name="Gharbi K."/>
            <person name="Hall N."/>
            <person name="Watson M."/>
            <person name="Adriaenssens E.M."/>
            <person name="Foster-Nyarko E."/>
            <person name="Jarju S."/>
            <person name="Secka A."/>
            <person name="Antonio M."/>
            <person name="Oren A."/>
            <person name="Chaudhuri R.R."/>
            <person name="La Ragione R."/>
            <person name="Hildebrand F."/>
            <person name="Pallen M.J."/>
        </authorList>
    </citation>
    <scope>NUCLEOTIDE SEQUENCE</scope>
    <source>
        <strain evidence="1">CHK196-3914</strain>
    </source>
</reference>
<dbReference type="Pfam" id="PF19302">
    <property type="entry name" value="DUF5915"/>
    <property type="match status" value="1"/>
</dbReference>
<dbReference type="PANTHER" id="PTHR42780:SF1">
    <property type="entry name" value="ISOLEUCINE--TRNA LIGASE, CYTOPLASMIC"/>
    <property type="match status" value="1"/>
</dbReference>
<dbReference type="Proteomes" id="UP000824116">
    <property type="component" value="Unassembled WGS sequence"/>
</dbReference>
<proteinExistence type="predicted"/>
<feature type="non-terminal residue" evidence="1">
    <location>
        <position position="1"/>
    </location>
</feature>
<dbReference type="InterPro" id="IPR023586">
    <property type="entry name" value="Ile-tRNA-ligase_type2"/>
</dbReference>
<keyword evidence="1" id="KW-0436">Ligase</keyword>
<dbReference type="GO" id="GO:0006428">
    <property type="term" value="P:isoleucyl-tRNA aminoacylation"/>
    <property type="evidence" value="ECO:0007669"/>
    <property type="project" value="TreeGrafter"/>
</dbReference>
<evidence type="ECO:0000313" key="2">
    <source>
        <dbReference type="Proteomes" id="UP000824116"/>
    </source>
</evidence>
<reference evidence="1" key="2">
    <citation type="submission" date="2021-04" db="EMBL/GenBank/DDBJ databases">
        <authorList>
            <person name="Gilroy R."/>
        </authorList>
    </citation>
    <scope>NUCLEOTIDE SEQUENCE</scope>
    <source>
        <strain evidence="1">CHK196-3914</strain>
    </source>
</reference>
<dbReference type="EMBL" id="DXAY01000148">
    <property type="protein sequence ID" value="HIZ74823.1"/>
    <property type="molecule type" value="Genomic_DNA"/>
</dbReference>
<sequence length="119" mass="13234">EDLLIDTAQMEGYVSENDNGITVVLDTNLTPELLEEGFVREIISKVQTMRKEADFEVMDRIRVTYDGTEKAEAVFEKYSTQIGGEVLADAVVKAQPAGYVKEWKINGEAVTMGVEKEGK</sequence>
<dbReference type="AlphaFoldDB" id="A0A9D2G8Y0"/>
<name>A0A9D2G8Y0_9FIRM</name>
<accession>A0A9D2G8Y0</accession>
<comment type="caution">
    <text evidence="1">The sequence shown here is derived from an EMBL/GenBank/DDBJ whole genome shotgun (WGS) entry which is preliminary data.</text>
</comment>
<gene>
    <name evidence="1" type="ORF">H9723_06235</name>
</gene>